<organism evidence="2 3">
    <name type="scientific">Actinoplanes italicus</name>
    <dbReference type="NCBI Taxonomy" id="113567"/>
    <lineage>
        <taxon>Bacteria</taxon>
        <taxon>Bacillati</taxon>
        <taxon>Actinomycetota</taxon>
        <taxon>Actinomycetes</taxon>
        <taxon>Micromonosporales</taxon>
        <taxon>Micromonosporaceae</taxon>
        <taxon>Actinoplanes</taxon>
    </lineage>
</organism>
<name>A0A2T0KP90_9ACTN</name>
<dbReference type="Gene3D" id="2.60.40.2080">
    <property type="match status" value="1"/>
</dbReference>
<dbReference type="SUPFAM" id="SSF141086">
    <property type="entry name" value="Agglutinin HPA-like"/>
    <property type="match status" value="1"/>
</dbReference>
<proteinExistence type="predicted"/>
<dbReference type="InterPro" id="IPR019019">
    <property type="entry name" value="H-type_lectin_domain"/>
</dbReference>
<feature type="domain" description="H-type lectin" evidence="1">
    <location>
        <begin position="119"/>
        <end position="178"/>
    </location>
</feature>
<reference evidence="2 3" key="1">
    <citation type="submission" date="2018-03" db="EMBL/GenBank/DDBJ databases">
        <title>Genomic Encyclopedia of Archaeal and Bacterial Type Strains, Phase II (KMG-II): from individual species to whole genera.</title>
        <authorList>
            <person name="Goeker M."/>
        </authorList>
    </citation>
    <scope>NUCLEOTIDE SEQUENCE [LARGE SCALE GENOMIC DNA]</scope>
    <source>
        <strain evidence="2 3">DSM 43146</strain>
    </source>
</reference>
<keyword evidence="3" id="KW-1185">Reference proteome</keyword>
<comment type="caution">
    <text evidence="2">The sequence shown here is derived from an EMBL/GenBank/DDBJ whole genome shotgun (WGS) entry which is preliminary data.</text>
</comment>
<dbReference type="GO" id="GO:0007155">
    <property type="term" value="P:cell adhesion"/>
    <property type="evidence" value="ECO:0007669"/>
    <property type="project" value="InterPro"/>
</dbReference>
<dbReference type="InterPro" id="IPR037221">
    <property type="entry name" value="H-type_lectin_dom_sf"/>
</dbReference>
<keyword evidence="2" id="KW-0430">Lectin</keyword>
<dbReference type="RefSeq" id="WP_106315284.1">
    <property type="nucleotide sequence ID" value="NZ_BOMO01000024.1"/>
</dbReference>
<dbReference type="AlphaFoldDB" id="A0A2T0KP90"/>
<evidence type="ECO:0000313" key="3">
    <source>
        <dbReference type="Proteomes" id="UP000239415"/>
    </source>
</evidence>
<evidence type="ECO:0000259" key="1">
    <source>
        <dbReference type="Pfam" id="PF09458"/>
    </source>
</evidence>
<sequence length="180" mass="18387">MDGPDLEQVKAFALAVYGQLDRLGLRWRLRPATVTQVEPTGTIRARLDGDTAAVRVVSMVGPVAAGERVMIVTTPPSGSHIVGWVGGRTAGAGAPAALFGMSGTATVTFAAATNFTLGVNFPKPFAAAPRVFTNIASTTPAAGWSSRAVAVTATGFNLHLTGTASAAWSAVPVQWLAVVA</sequence>
<gene>
    <name evidence="2" type="ORF">CLV67_101274</name>
</gene>
<evidence type="ECO:0000313" key="2">
    <source>
        <dbReference type="EMBL" id="PRX25557.1"/>
    </source>
</evidence>
<dbReference type="Pfam" id="PF09458">
    <property type="entry name" value="H_lectin"/>
    <property type="match status" value="1"/>
</dbReference>
<accession>A0A2T0KP90</accession>
<dbReference type="Proteomes" id="UP000239415">
    <property type="component" value="Unassembled WGS sequence"/>
</dbReference>
<dbReference type="OrthoDB" id="3405706at2"/>
<protein>
    <submittedName>
        <fullName evidence="2">H-type lectin domain-containing protein</fullName>
    </submittedName>
</protein>
<dbReference type="EMBL" id="PVMZ01000001">
    <property type="protein sequence ID" value="PRX25557.1"/>
    <property type="molecule type" value="Genomic_DNA"/>
</dbReference>
<dbReference type="GO" id="GO:0030246">
    <property type="term" value="F:carbohydrate binding"/>
    <property type="evidence" value="ECO:0007669"/>
    <property type="project" value="UniProtKB-KW"/>
</dbReference>